<dbReference type="GO" id="GO:0032259">
    <property type="term" value="P:methylation"/>
    <property type="evidence" value="ECO:0007669"/>
    <property type="project" value="UniProtKB-KW"/>
</dbReference>
<dbReference type="GO" id="GO:0008168">
    <property type="term" value="F:methyltransferase activity"/>
    <property type="evidence" value="ECO:0007669"/>
    <property type="project" value="UniProtKB-KW"/>
</dbReference>
<keyword evidence="2" id="KW-0808">Transferase</keyword>
<dbReference type="InterPro" id="IPR029063">
    <property type="entry name" value="SAM-dependent_MTases_sf"/>
</dbReference>
<accession>A0ABY5QW93</accession>
<dbReference type="EMBL" id="CP062229">
    <property type="protein sequence ID" value="UVC14717.1"/>
    <property type="molecule type" value="Genomic_DNA"/>
</dbReference>
<protein>
    <submittedName>
        <fullName evidence="2">Methyltransferase domain-containing protein</fullName>
    </submittedName>
</protein>
<gene>
    <name evidence="2" type="ORF">IHQ72_29560</name>
</gene>
<dbReference type="CDD" id="cd02440">
    <property type="entry name" value="AdoMet_MTases"/>
    <property type="match status" value="1"/>
</dbReference>
<keyword evidence="3" id="KW-1185">Reference proteome</keyword>
<dbReference type="InterPro" id="IPR013216">
    <property type="entry name" value="Methyltransf_11"/>
</dbReference>
<keyword evidence="2" id="KW-0489">Methyltransferase</keyword>
<evidence type="ECO:0000259" key="1">
    <source>
        <dbReference type="Pfam" id="PF08241"/>
    </source>
</evidence>
<feature type="domain" description="Methyltransferase type 11" evidence="1">
    <location>
        <begin position="126"/>
        <end position="172"/>
    </location>
</feature>
<reference evidence="2" key="1">
    <citation type="submission" date="2020-09" db="EMBL/GenBank/DDBJ databases">
        <title>Rhizobia associated with sainfoin plants.</title>
        <authorList>
            <person name="Asharfi S."/>
            <person name="Kuzmanovic N."/>
            <person name="Bunk B."/>
            <person name="Sproeer C."/>
            <person name="Becker M."/>
            <person name="Thuenen T."/>
        </authorList>
    </citation>
    <scope>NUCLEOTIDE SEQUENCE</scope>
    <source>
        <strain evidence="2">OM4</strain>
    </source>
</reference>
<organism evidence="2 3">
    <name type="scientific">Mesorhizobium onobrychidis</name>
    <dbReference type="NCBI Taxonomy" id="2775404"/>
    <lineage>
        <taxon>Bacteria</taxon>
        <taxon>Pseudomonadati</taxon>
        <taxon>Pseudomonadota</taxon>
        <taxon>Alphaproteobacteria</taxon>
        <taxon>Hyphomicrobiales</taxon>
        <taxon>Phyllobacteriaceae</taxon>
        <taxon>Mesorhizobium</taxon>
    </lineage>
</organism>
<sequence length="256" mass="28912">MMARKLLLSVYKAMPPALQKHASLYREALLSARLMRTRSSVRECNVCGYVGNFKAFGFPSRLDARCPQCNSLERHRLFKMWFDENKDRIASKSALHFAPETAVTSFLKPLVSKYVTADLYASLAEIVLNIEAIDLPDNSFDLVICSHVLEHVDDRKALREMHRILTPGGIALLMTPVIEGWPETYENPAITSPQDRALHYGQFDHVRYFGSDIRARITDAGFALSEYTAVEPYVHKHALTRGEKIFVASKADLPAL</sequence>
<proteinExistence type="predicted"/>
<dbReference type="Gene3D" id="3.40.50.150">
    <property type="entry name" value="Vaccinia Virus protein VP39"/>
    <property type="match status" value="1"/>
</dbReference>
<dbReference type="RefSeq" id="WP_258119111.1">
    <property type="nucleotide sequence ID" value="NZ_CP062229.1"/>
</dbReference>
<dbReference type="Pfam" id="PF08241">
    <property type="entry name" value="Methyltransf_11"/>
    <property type="match status" value="1"/>
</dbReference>
<dbReference type="Proteomes" id="UP001058098">
    <property type="component" value="Chromosome"/>
</dbReference>
<dbReference type="SUPFAM" id="SSF53335">
    <property type="entry name" value="S-adenosyl-L-methionine-dependent methyltransferases"/>
    <property type="match status" value="1"/>
</dbReference>
<evidence type="ECO:0000313" key="3">
    <source>
        <dbReference type="Proteomes" id="UP001058098"/>
    </source>
</evidence>
<name>A0ABY5QW93_9HYPH</name>
<evidence type="ECO:0000313" key="2">
    <source>
        <dbReference type="EMBL" id="UVC14717.1"/>
    </source>
</evidence>